<dbReference type="InterPro" id="IPR020841">
    <property type="entry name" value="PKS_Beta-ketoAc_synthase_dom"/>
</dbReference>
<keyword evidence="8" id="KW-1185">Reference proteome</keyword>
<evidence type="ECO:0000256" key="3">
    <source>
        <dbReference type="ARBA" id="ARBA00022679"/>
    </source>
</evidence>
<dbReference type="InterPro" id="IPR014030">
    <property type="entry name" value="Ketoacyl_synth_N"/>
</dbReference>
<keyword evidence="4" id="KW-0275">Fatty acid biosynthesis</keyword>
<dbReference type="InterPro" id="IPR016039">
    <property type="entry name" value="Thiolase-like"/>
</dbReference>
<dbReference type="SUPFAM" id="SSF53901">
    <property type="entry name" value="Thiolase-like"/>
    <property type="match status" value="2"/>
</dbReference>
<gene>
    <name evidence="7" type="ORF">BJ987_002778</name>
</gene>
<evidence type="ECO:0000313" key="7">
    <source>
        <dbReference type="EMBL" id="MBP2189877.1"/>
    </source>
</evidence>
<dbReference type="SMART" id="SM00825">
    <property type="entry name" value="PKS_KS"/>
    <property type="match status" value="1"/>
</dbReference>
<keyword evidence="4" id="KW-0444">Lipid biosynthesis</keyword>
<keyword evidence="4" id="KW-0276">Fatty acid metabolism</keyword>
<accession>A0ABS4QDV3</accession>
<dbReference type="PROSITE" id="PS52004">
    <property type="entry name" value="KS3_2"/>
    <property type="match status" value="1"/>
</dbReference>
<reference evidence="7 8" key="1">
    <citation type="submission" date="2021-03" db="EMBL/GenBank/DDBJ databases">
        <title>Sequencing the genomes of 1000 actinobacteria strains.</title>
        <authorList>
            <person name="Klenk H.-P."/>
        </authorList>
    </citation>
    <scope>NUCLEOTIDE SEQUENCE [LARGE SCALE GENOMIC DNA]</scope>
    <source>
        <strain evidence="7 8">DSM 45516</strain>
    </source>
</reference>
<dbReference type="RefSeq" id="WP_209889202.1">
    <property type="nucleotide sequence ID" value="NZ_JAGGMR010000001.1"/>
</dbReference>
<comment type="similarity">
    <text evidence="2 5">Belongs to the thiolase-like superfamily. Beta-ketoacyl-ACP synthases family.</text>
</comment>
<evidence type="ECO:0000259" key="6">
    <source>
        <dbReference type="PROSITE" id="PS52004"/>
    </source>
</evidence>
<feature type="domain" description="Ketosynthase family 3 (KS3)" evidence="6">
    <location>
        <begin position="1"/>
        <end position="421"/>
    </location>
</feature>
<evidence type="ECO:0000256" key="5">
    <source>
        <dbReference type="RuleBase" id="RU003694"/>
    </source>
</evidence>
<dbReference type="Gene3D" id="3.40.47.10">
    <property type="match status" value="2"/>
</dbReference>
<dbReference type="Proteomes" id="UP001519325">
    <property type="component" value="Unassembled WGS sequence"/>
</dbReference>
<dbReference type="Pfam" id="PF02801">
    <property type="entry name" value="Ketoacyl-synt_C"/>
    <property type="match status" value="1"/>
</dbReference>
<proteinExistence type="inferred from homology"/>
<organism evidence="7 8">
    <name type="scientific">Nocardia goodfellowii</name>
    <dbReference type="NCBI Taxonomy" id="882446"/>
    <lineage>
        <taxon>Bacteria</taxon>
        <taxon>Bacillati</taxon>
        <taxon>Actinomycetota</taxon>
        <taxon>Actinomycetes</taxon>
        <taxon>Mycobacteriales</taxon>
        <taxon>Nocardiaceae</taxon>
        <taxon>Nocardia</taxon>
    </lineage>
</organism>
<comment type="pathway">
    <text evidence="1">Lipid metabolism; mycolic acid biosynthesis.</text>
</comment>
<comment type="caution">
    <text evidence="7">The sequence shown here is derived from an EMBL/GenBank/DDBJ whole genome shotgun (WGS) entry which is preliminary data.</text>
</comment>
<dbReference type="InterPro" id="IPR000794">
    <property type="entry name" value="Beta-ketoacyl_synthase"/>
</dbReference>
<keyword evidence="4" id="KW-0443">Lipid metabolism</keyword>
<evidence type="ECO:0000313" key="8">
    <source>
        <dbReference type="Proteomes" id="UP001519325"/>
    </source>
</evidence>
<protein>
    <submittedName>
        <fullName evidence="7">3-oxoacyl-(Acyl-carrier-protein) synthase</fullName>
    </submittedName>
</protein>
<dbReference type="EMBL" id="JAGGMR010000001">
    <property type="protein sequence ID" value="MBP2189877.1"/>
    <property type="molecule type" value="Genomic_DNA"/>
</dbReference>
<evidence type="ECO:0000256" key="4">
    <source>
        <dbReference type="ARBA" id="ARBA00023160"/>
    </source>
</evidence>
<dbReference type="Pfam" id="PF00109">
    <property type="entry name" value="ketoacyl-synt"/>
    <property type="match status" value="1"/>
</dbReference>
<evidence type="ECO:0000256" key="1">
    <source>
        <dbReference type="ARBA" id="ARBA00004796"/>
    </source>
</evidence>
<evidence type="ECO:0000256" key="2">
    <source>
        <dbReference type="ARBA" id="ARBA00008467"/>
    </source>
</evidence>
<name>A0ABS4QDV3_9NOCA</name>
<keyword evidence="3 5" id="KW-0808">Transferase</keyword>
<dbReference type="PANTHER" id="PTHR11712:SF336">
    <property type="entry name" value="3-OXOACYL-[ACYL-CARRIER-PROTEIN] SYNTHASE, MITOCHONDRIAL"/>
    <property type="match status" value="1"/>
</dbReference>
<dbReference type="InterPro" id="IPR014031">
    <property type="entry name" value="Ketoacyl_synth_C"/>
</dbReference>
<sequence>MNRVVISGIGVVSPLGIGFTQTWKALLAGHSAVRRVQHYDPSALRTRLGAEIADFDAKPYVRNRKSLRLMTRANQLAHTAVRLAADEARIDPATPGNDTVGVYLASENQIADPRHVLDATVEARADDGSIDMERLGKAAANMYPLFFIEGLPSAEMFFLSDEFGFAGPSAFQSGAGDAGISAIGNAYRAVARGDTAVAVAGAFDDAVSWWCASKLDRLELLTAASDPGSVRPYDQAASGTVLGEGACILVLENYDAALRRGIEPYAEIVGFGGGWEPVVPGRIWGDGSGLATSARSALREAAIGGAAVGYVAADGAAVPRADAAEARGLRAALGTGADSVLASSVQPAVGQLLSAAGAMNVALAAAALREGAVPPTLNLEHAAADCDLDWVPGTARDLKSDYSLAIGRGLSGQSAALALKRI</sequence>
<dbReference type="PANTHER" id="PTHR11712">
    <property type="entry name" value="POLYKETIDE SYNTHASE-RELATED"/>
    <property type="match status" value="1"/>
</dbReference>